<evidence type="ECO:0000259" key="2">
    <source>
        <dbReference type="Pfam" id="PF26013"/>
    </source>
</evidence>
<feature type="compositionally biased region" description="Low complexity" evidence="1">
    <location>
        <begin position="713"/>
        <end position="758"/>
    </location>
</feature>
<feature type="domain" description="DUF8004" evidence="2">
    <location>
        <begin position="241"/>
        <end position="332"/>
    </location>
</feature>
<proteinExistence type="predicted"/>
<sequence>MLAPIPHIHPILIHAFASLPKGTPIHDERHLVHLRGDFKERRKSYLTRLSAEQMSRMELTCKSGRMGEVSEEQDSYLSSIKRWDGISRSSAPWDYLRRDEQDPELWYRNGNCTVHLYGQGQSRRGPAFKVPFSDLLAANCFPLVQRFIARDTPDSPSFDSEASPSDLELWSDANPTGRVELFIPAPEGADRHQALRYHLATRNFFAWVFRRSVVGESLGDALVALLNSMHECRSADVDNVEDLMYYCDEEGYFDFSNQPGHSLAILNLAETFRLRDLYIDAFAHCVGMSDNLYRSPEYLQITSASRKLIREARIEMISRLGHCGSLLRTFLEDDLSETHISLAPGARAHLERFRSFLLGFYASKLGYYPPSRASFRSTTFEAQINQTMARDFESLYYLLVDQGFTKQRSPTLAQSGGICVLQSVESFDRRHNFKSLDHPLPLLPEGEPAAPSKRMSWMPTRSWSTRGRVDPRQAAHTALVSATNKANLNILNNDLVRAYRKFEEDSVFRPLRSDRLEKISLVDARKVRWILVYAVHQTLRCCTAVPPEVCDVDGAPYHLAISTAALPPWGDQEPVRRPARSLSRPMHRSNSSLGLPLQAPVTPPVQPQRMSTYEIKPDIDYFALTHPEVPERSSSRFFRQGGPSAIPSRRQSLTRELLHNVSVRRPLRIFRSNPSLRLSQPPAPRCSVAALKAALQEEEAVLPAVGIIKTNRSPSTSSSASSSGSASTADSCGGRTASSGSRCCSGSSSSDMLSGPQSPLTDYSASSPVLQYFPDEKALAMVADGVVREAAGQQQQTPPPVRRRTSSGSETDGSFYSAQGGDDDEGLGSREVDSPPPPAIPARSRRRDSRLFSVYSGSSPEMRNVELKPLPLRIRKDGGGGSGSAVSLMPTVEEYGGDSEEWERFADLGGLRPVAVPPV</sequence>
<dbReference type="EMBL" id="SKBQ01000031">
    <property type="protein sequence ID" value="TPX13861.1"/>
    <property type="molecule type" value="Genomic_DNA"/>
</dbReference>
<comment type="caution">
    <text evidence="3">The sequence shown here is derived from an EMBL/GenBank/DDBJ whole genome shotgun (WGS) entry which is preliminary data.</text>
</comment>
<dbReference type="OrthoDB" id="4114825at2759"/>
<dbReference type="PANTHER" id="PTHR39601:SF1">
    <property type="entry name" value="CHORIOGENIN HMINOR"/>
    <property type="match status" value="1"/>
</dbReference>
<dbReference type="InterPro" id="IPR058317">
    <property type="entry name" value="DUF8004"/>
</dbReference>
<keyword evidence="4" id="KW-1185">Reference proteome</keyword>
<evidence type="ECO:0000313" key="4">
    <source>
        <dbReference type="Proteomes" id="UP000319257"/>
    </source>
</evidence>
<accession>A0A507B9X2</accession>
<evidence type="ECO:0000256" key="1">
    <source>
        <dbReference type="SAM" id="MobiDB-lite"/>
    </source>
</evidence>
<dbReference type="STRING" id="1093900.A0A507B9X2"/>
<feature type="region of interest" description="Disordered" evidence="1">
    <location>
        <begin position="789"/>
        <end position="855"/>
    </location>
</feature>
<reference evidence="3 4" key="1">
    <citation type="submission" date="2019-06" db="EMBL/GenBank/DDBJ databases">
        <title>Draft genome sequence of the filamentous fungus Phialemoniopsis curvata isolated from diesel fuel.</title>
        <authorList>
            <person name="Varaljay V.A."/>
            <person name="Lyon W.J."/>
            <person name="Crouch A.L."/>
            <person name="Drake C.E."/>
            <person name="Hollomon J.M."/>
            <person name="Nadeau L.J."/>
            <person name="Nunn H.S."/>
            <person name="Stevenson B.S."/>
            <person name="Bojanowski C.L."/>
            <person name="Crookes-Goodson W.J."/>
        </authorList>
    </citation>
    <scope>NUCLEOTIDE SEQUENCE [LARGE SCALE GENOMIC DNA]</scope>
    <source>
        <strain evidence="3 4">D216</strain>
    </source>
</reference>
<dbReference type="InParanoid" id="A0A507B9X2"/>
<name>A0A507B9X2_9PEZI</name>
<dbReference type="Proteomes" id="UP000319257">
    <property type="component" value="Unassembled WGS sequence"/>
</dbReference>
<dbReference type="AlphaFoldDB" id="A0A507B9X2"/>
<feature type="region of interest" description="Disordered" evidence="1">
    <location>
        <begin position="710"/>
        <end position="762"/>
    </location>
</feature>
<feature type="region of interest" description="Disordered" evidence="1">
    <location>
        <begin position="570"/>
        <end position="605"/>
    </location>
</feature>
<gene>
    <name evidence="3" type="ORF">E0L32_005805</name>
</gene>
<dbReference type="RefSeq" id="XP_030995572.1">
    <property type="nucleotide sequence ID" value="XM_031140367.1"/>
</dbReference>
<evidence type="ECO:0000313" key="3">
    <source>
        <dbReference type="EMBL" id="TPX13861.1"/>
    </source>
</evidence>
<protein>
    <recommendedName>
        <fullName evidence="2">DUF8004 domain-containing protein</fullName>
    </recommendedName>
</protein>
<dbReference type="GeneID" id="41973252"/>
<dbReference type="Pfam" id="PF26013">
    <property type="entry name" value="DUF8004"/>
    <property type="match status" value="1"/>
</dbReference>
<organism evidence="3 4">
    <name type="scientific">Thyridium curvatum</name>
    <dbReference type="NCBI Taxonomy" id="1093900"/>
    <lineage>
        <taxon>Eukaryota</taxon>
        <taxon>Fungi</taxon>
        <taxon>Dikarya</taxon>
        <taxon>Ascomycota</taxon>
        <taxon>Pezizomycotina</taxon>
        <taxon>Sordariomycetes</taxon>
        <taxon>Sordariomycetidae</taxon>
        <taxon>Thyridiales</taxon>
        <taxon>Thyridiaceae</taxon>
        <taxon>Thyridium</taxon>
    </lineage>
</organism>
<dbReference type="PANTHER" id="PTHR39601">
    <property type="entry name" value="CHORIOGENIN HMINOR"/>
    <property type="match status" value="1"/>
</dbReference>